<sequence>MSAIYGIVRFDGAPVDAVAVERMSAALAHRGPDGRETLALDSIGFGHHLMQVNVEDRYEAQPLRDPSTGVLLVADIRLDNRETVAAAVGLAPDALPTLPDSALLLAAYLHWGEDCVDHLIGDYAFVVWDRRRAALLLVRDPMGQRGLFFHLSADCLVFASEVKALWCVDGVPRRLSEVGIGRRLLFPIDPAPWATLYDGIEALPGGTAMTLAADGGRSVRSYWQPHADPVHLDRDDAYYLRTYRAVIEEAIACRVRRLIAPSGLLFSGGFDSGTIAAVAGPIAAARGRRLVAAAALASEGVEIQVRDAREAVEAFSDRADLDILAYHRGEDSIFDALEANFAATDNAAGADVRHKLFALVAARGVRLAMDGHGGDYTVNSRAPWMLGHILRRGELRRFARECRARRRATGRTLGQMLRHDIAPALIPLRLIAWQQAWRRGGRSVLRDRAVVAGFAQPLFDAGAIDPSRLRQPIPAAHRWRERAVHLLRRVSQAPPSPAVQAAALGLDLTRPFHDRRVVEFGLAIPERLQFRDGLERPLARTAFADRLPARLLQSGPGNDAQEPELFEMAATHAPAALDQLRQDAETQRYVDFDRLDSMIAGADARSPKNRRRLHIAMHAIVTARFIAWFDRANR</sequence>
<proteinExistence type="inferred from homology"/>
<accession>A0ABY5L6P5</accession>
<keyword evidence="4" id="KW-0547">Nucleotide-binding</keyword>
<evidence type="ECO:0000256" key="1">
    <source>
        <dbReference type="ARBA" id="ARBA00005187"/>
    </source>
</evidence>
<evidence type="ECO:0000256" key="7">
    <source>
        <dbReference type="ARBA" id="ARBA00048741"/>
    </source>
</evidence>
<dbReference type="EMBL" id="CP101740">
    <property type="protein sequence ID" value="UUL82452.1"/>
    <property type="molecule type" value="Genomic_DNA"/>
</dbReference>
<gene>
    <name evidence="9" type="ORF">NMP03_14985</name>
</gene>
<name>A0ABY5L6P5_9SPHN</name>
<dbReference type="InterPro" id="IPR006426">
    <property type="entry name" value="Asn_synth_AEB"/>
</dbReference>
<dbReference type="Proteomes" id="UP001058533">
    <property type="component" value="Chromosome"/>
</dbReference>
<reference evidence="9" key="1">
    <citation type="submission" date="2022-07" db="EMBL/GenBank/DDBJ databases">
        <title>Sphingomonas sp. nov., a novel bacterium isolated from the north slope of the Mount Everest.</title>
        <authorList>
            <person name="Cui X."/>
            <person name="Liu Y."/>
        </authorList>
    </citation>
    <scope>NUCLEOTIDE SEQUENCE</scope>
    <source>
        <strain evidence="9">S5-59</strain>
    </source>
</reference>
<dbReference type="RefSeq" id="WP_256506285.1">
    <property type="nucleotide sequence ID" value="NZ_CP101740.1"/>
</dbReference>
<dbReference type="InterPro" id="IPR014729">
    <property type="entry name" value="Rossmann-like_a/b/a_fold"/>
</dbReference>
<protein>
    <recommendedName>
        <fullName evidence="3">asparagine synthase (glutamine-hydrolyzing)</fullName>
        <ecNumber evidence="3">6.3.5.4</ecNumber>
    </recommendedName>
</protein>
<evidence type="ECO:0000256" key="2">
    <source>
        <dbReference type="ARBA" id="ARBA00005752"/>
    </source>
</evidence>
<evidence type="ECO:0000313" key="9">
    <source>
        <dbReference type="EMBL" id="UUL82452.1"/>
    </source>
</evidence>
<evidence type="ECO:0000256" key="3">
    <source>
        <dbReference type="ARBA" id="ARBA00012737"/>
    </source>
</evidence>
<dbReference type="CDD" id="cd00712">
    <property type="entry name" value="AsnB"/>
    <property type="match status" value="1"/>
</dbReference>
<dbReference type="InterPro" id="IPR017932">
    <property type="entry name" value="GATase_2_dom"/>
</dbReference>
<evidence type="ECO:0000256" key="5">
    <source>
        <dbReference type="ARBA" id="ARBA00022840"/>
    </source>
</evidence>
<comment type="similarity">
    <text evidence="2">Belongs to the asparagine synthetase family.</text>
</comment>
<comment type="pathway">
    <text evidence="1">Amino-acid biosynthesis; L-asparagine biosynthesis; L-asparagine from L-aspartate (L-Gln route): step 1/1.</text>
</comment>
<dbReference type="PROSITE" id="PS51278">
    <property type="entry name" value="GATASE_TYPE_2"/>
    <property type="match status" value="1"/>
</dbReference>
<dbReference type="InterPro" id="IPR033738">
    <property type="entry name" value="AsnB_N"/>
</dbReference>
<feature type="domain" description="Glutamine amidotransferase type-2" evidence="8">
    <location>
        <begin position="2"/>
        <end position="189"/>
    </location>
</feature>
<dbReference type="Pfam" id="PF00733">
    <property type="entry name" value="Asn_synthase"/>
    <property type="match status" value="1"/>
</dbReference>
<organism evidence="9 10">
    <name type="scientific">Sphingomonas qomolangmaensis</name>
    <dbReference type="NCBI Taxonomy" id="2918765"/>
    <lineage>
        <taxon>Bacteria</taxon>
        <taxon>Pseudomonadati</taxon>
        <taxon>Pseudomonadota</taxon>
        <taxon>Alphaproteobacteria</taxon>
        <taxon>Sphingomonadales</taxon>
        <taxon>Sphingomonadaceae</taxon>
        <taxon>Sphingomonas</taxon>
    </lineage>
</organism>
<dbReference type="SUPFAM" id="SSF56235">
    <property type="entry name" value="N-terminal nucleophile aminohydrolases (Ntn hydrolases)"/>
    <property type="match status" value="1"/>
</dbReference>
<evidence type="ECO:0000256" key="6">
    <source>
        <dbReference type="ARBA" id="ARBA00022962"/>
    </source>
</evidence>
<dbReference type="InterPro" id="IPR001962">
    <property type="entry name" value="Asn_synthase"/>
</dbReference>
<dbReference type="PANTHER" id="PTHR43284">
    <property type="entry name" value="ASPARAGINE SYNTHETASE (GLUTAMINE-HYDROLYZING)"/>
    <property type="match status" value="1"/>
</dbReference>
<evidence type="ECO:0000256" key="4">
    <source>
        <dbReference type="ARBA" id="ARBA00022741"/>
    </source>
</evidence>
<keyword evidence="6" id="KW-0315">Glutamine amidotransferase</keyword>
<dbReference type="Gene3D" id="3.60.20.10">
    <property type="entry name" value="Glutamine Phosphoribosylpyrophosphate, subunit 1, domain 1"/>
    <property type="match status" value="1"/>
</dbReference>
<dbReference type="Pfam" id="PF13537">
    <property type="entry name" value="GATase_7"/>
    <property type="match status" value="1"/>
</dbReference>
<dbReference type="EC" id="6.3.5.4" evidence="3"/>
<dbReference type="InterPro" id="IPR051786">
    <property type="entry name" value="ASN_synthetase/amidase"/>
</dbReference>
<dbReference type="SUPFAM" id="SSF52402">
    <property type="entry name" value="Adenine nucleotide alpha hydrolases-like"/>
    <property type="match status" value="1"/>
</dbReference>
<keyword evidence="10" id="KW-1185">Reference proteome</keyword>
<dbReference type="PANTHER" id="PTHR43284:SF1">
    <property type="entry name" value="ASPARAGINE SYNTHETASE"/>
    <property type="match status" value="1"/>
</dbReference>
<dbReference type="InterPro" id="IPR029055">
    <property type="entry name" value="Ntn_hydrolases_N"/>
</dbReference>
<dbReference type="Gene3D" id="3.40.50.620">
    <property type="entry name" value="HUPs"/>
    <property type="match status" value="2"/>
</dbReference>
<evidence type="ECO:0000313" key="10">
    <source>
        <dbReference type="Proteomes" id="UP001058533"/>
    </source>
</evidence>
<evidence type="ECO:0000259" key="8">
    <source>
        <dbReference type="PROSITE" id="PS51278"/>
    </source>
</evidence>
<comment type="catalytic activity">
    <reaction evidence="7">
        <text>L-aspartate + L-glutamine + ATP + H2O = L-asparagine + L-glutamate + AMP + diphosphate + H(+)</text>
        <dbReference type="Rhea" id="RHEA:12228"/>
        <dbReference type="ChEBI" id="CHEBI:15377"/>
        <dbReference type="ChEBI" id="CHEBI:15378"/>
        <dbReference type="ChEBI" id="CHEBI:29985"/>
        <dbReference type="ChEBI" id="CHEBI:29991"/>
        <dbReference type="ChEBI" id="CHEBI:30616"/>
        <dbReference type="ChEBI" id="CHEBI:33019"/>
        <dbReference type="ChEBI" id="CHEBI:58048"/>
        <dbReference type="ChEBI" id="CHEBI:58359"/>
        <dbReference type="ChEBI" id="CHEBI:456215"/>
        <dbReference type="EC" id="6.3.5.4"/>
    </reaction>
</comment>
<keyword evidence="5" id="KW-0067">ATP-binding</keyword>
<dbReference type="PIRSF" id="PIRSF001589">
    <property type="entry name" value="Asn_synthetase_glu-h"/>
    <property type="match status" value="1"/>
</dbReference>